<name>A0A9P1GPC4_9DINO</name>
<keyword evidence="4" id="KW-1185">Reference proteome</keyword>
<proteinExistence type="predicted"/>
<reference evidence="2" key="1">
    <citation type="submission" date="2022-10" db="EMBL/GenBank/DDBJ databases">
        <authorList>
            <person name="Chen Y."/>
            <person name="Dougan E. K."/>
            <person name="Chan C."/>
            <person name="Rhodes N."/>
            <person name="Thang M."/>
        </authorList>
    </citation>
    <scope>NUCLEOTIDE SEQUENCE</scope>
</reference>
<feature type="compositionally biased region" description="Polar residues" evidence="1">
    <location>
        <begin position="597"/>
        <end position="611"/>
    </location>
</feature>
<protein>
    <submittedName>
        <fullName evidence="3">Pentatricopeptide repeat-containing protein, chloroplastic</fullName>
    </submittedName>
</protein>
<evidence type="ECO:0000256" key="1">
    <source>
        <dbReference type="SAM" id="MobiDB-lite"/>
    </source>
</evidence>
<sequence length="611" mass="68001">MALHEALPQNPQTAEAKPETTPRAPMAWESEASDAVPEVYEDSTVTSGPPTQRDVLKEEQKTDDEEPANRVAPLPSEDACDAEAPEKAVSSPFRKFSEEVQRLLEEAGSYNNCELEVKTYFDLQGYNLESFASRTKKQPGSLLMMYMFYSRIFEKLVGKQKGVELALFSPVDFDERLLGFRAVLEWAKDFKMMPQRVPKRQLERIFVSCHAGDLPSHEKIASKITYPEFLMLVTFCGNSGEPMDLSRVDGSLCREVETRLEQVKRLATFLCLRSPKQVKLHLHNAYRDVHFWKLSDGADFEKEARAAEMRARPHYQVGTLEIDPEVPAAQKYLERFTWSNPDHIWEEFEAPFLDMGTCKVQGPKRFKLEVYNRGLVLARLQMELQDTGPLKVPWRDCMLGPGQKVTVPIDIAPSEPGEWHGSIRIKGAWVNIFGVNEEEARVPTHLKVEGDVPEIHEPATPATAATPVNLPAHAPRPFRPGSANRIQIDPSSLHTQQLRTPTPHKLKRPYSSSSASSAKPESGRPVSSRTGCSTAVPSSRPLSALGPPSSRGVCASAVLPSSRSQIGRPPALKSIPQDVTKERPRPRSAPLVPLPSPVTTRARPSSAAQVL</sequence>
<evidence type="ECO:0000313" key="2">
    <source>
        <dbReference type="EMBL" id="CAI4018646.1"/>
    </source>
</evidence>
<gene>
    <name evidence="2" type="ORF">C1SCF055_LOCUS43198</name>
</gene>
<feature type="region of interest" description="Disordered" evidence="1">
    <location>
        <begin position="461"/>
        <end position="611"/>
    </location>
</feature>
<reference evidence="3 4" key="2">
    <citation type="submission" date="2024-05" db="EMBL/GenBank/DDBJ databases">
        <authorList>
            <person name="Chen Y."/>
            <person name="Shah S."/>
            <person name="Dougan E. K."/>
            <person name="Thang M."/>
            <person name="Chan C."/>
        </authorList>
    </citation>
    <scope>NUCLEOTIDE SEQUENCE [LARGE SCALE GENOMIC DNA]</scope>
</reference>
<dbReference type="AlphaFoldDB" id="A0A9P1GPC4"/>
<dbReference type="Gene3D" id="2.60.40.10">
    <property type="entry name" value="Immunoglobulins"/>
    <property type="match status" value="1"/>
</dbReference>
<feature type="compositionally biased region" description="Polar residues" evidence="1">
    <location>
        <begin position="525"/>
        <end position="541"/>
    </location>
</feature>
<organism evidence="2">
    <name type="scientific">Cladocopium goreaui</name>
    <dbReference type="NCBI Taxonomy" id="2562237"/>
    <lineage>
        <taxon>Eukaryota</taxon>
        <taxon>Sar</taxon>
        <taxon>Alveolata</taxon>
        <taxon>Dinophyceae</taxon>
        <taxon>Suessiales</taxon>
        <taxon>Symbiodiniaceae</taxon>
        <taxon>Cladocopium</taxon>
    </lineage>
</organism>
<dbReference type="EMBL" id="CAMXCT030006705">
    <property type="protein sequence ID" value="CAL4805958.1"/>
    <property type="molecule type" value="Genomic_DNA"/>
</dbReference>
<dbReference type="EMBL" id="CAMXCT010006705">
    <property type="protein sequence ID" value="CAI4018646.1"/>
    <property type="molecule type" value="Genomic_DNA"/>
</dbReference>
<dbReference type="Proteomes" id="UP001152797">
    <property type="component" value="Unassembled WGS sequence"/>
</dbReference>
<feature type="compositionally biased region" description="Polar residues" evidence="1">
    <location>
        <begin position="489"/>
        <end position="500"/>
    </location>
</feature>
<comment type="caution">
    <text evidence="2">The sequence shown here is derived from an EMBL/GenBank/DDBJ whole genome shotgun (WGS) entry which is preliminary data.</text>
</comment>
<accession>A0A9P1GPC4</accession>
<evidence type="ECO:0000313" key="3">
    <source>
        <dbReference type="EMBL" id="CAL4805958.1"/>
    </source>
</evidence>
<dbReference type="OrthoDB" id="447639at2759"/>
<dbReference type="EMBL" id="CAMXCT020006705">
    <property type="protein sequence ID" value="CAL1172021.1"/>
    <property type="molecule type" value="Genomic_DNA"/>
</dbReference>
<feature type="region of interest" description="Disordered" evidence="1">
    <location>
        <begin position="1"/>
        <end position="91"/>
    </location>
</feature>
<dbReference type="InterPro" id="IPR013783">
    <property type="entry name" value="Ig-like_fold"/>
</dbReference>
<evidence type="ECO:0000313" key="4">
    <source>
        <dbReference type="Proteomes" id="UP001152797"/>
    </source>
</evidence>